<proteinExistence type="predicted"/>
<feature type="compositionally biased region" description="Basic and acidic residues" evidence="1">
    <location>
        <begin position="200"/>
        <end position="215"/>
    </location>
</feature>
<feature type="region of interest" description="Disordered" evidence="1">
    <location>
        <begin position="112"/>
        <end position="261"/>
    </location>
</feature>
<dbReference type="Proteomes" id="UP000546970">
    <property type="component" value="Unassembled WGS sequence"/>
</dbReference>
<reference evidence="4 5" key="1">
    <citation type="submission" date="2020-04" db="EMBL/GenBank/DDBJ databases">
        <title>Collinsella sp. KGMB02528 nov., an anaerobic actinobacterium isolated from human feces.</title>
        <authorList>
            <person name="Han K.-I."/>
            <person name="Eom M.K."/>
            <person name="Kim J.-S."/>
            <person name="Lee K.C."/>
            <person name="Suh M.K."/>
            <person name="Park S.-H."/>
            <person name="Lee J.H."/>
            <person name="Kang S.W."/>
            <person name="Park J.-E."/>
            <person name="Oh B.S."/>
            <person name="Yu S.Y."/>
            <person name="Choi S.-H."/>
            <person name="Lee D.H."/>
            <person name="Yoon H."/>
            <person name="Kim B.-Y."/>
            <person name="Lee J.H."/>
            <person name="Lee J.-S."/>
        </authorList>
    </citation>
    <scope>NUCLEOTIDE SEQUENCE [LARGE SCALE GENOMIC DNA]</scope>
    <source>
        <strain evidence="4 5">KGMB02528</strain>
    </source>
</reference>
<accession>A0A7X9YHN7</accession>
<dbReference type="AlphaFoldDB" id="A0A7X9YHN7"/>
<gene>
    <name evidence="4" type="ORF">HF320_04915</name>
</gene>
<protein>
    <submittedName>
        <fullName evidence="4">Helix-turn-helix domain-containing protein</fullName>
    </submittedName>
</protein>
<feature type="compositionally biased region" description="Polar residues" evidence="1">
    <location>
        <begin position="439"/>
        <end position="448"/>
    </location>
</feature>
<feature type="transmembrane region" description="Helical" evidence="2">
    <location>
        <begin position="270"/>
        <end position="290"/>
    </location>
</feature>
<evidence type="ECO:0000256" key="2">
    <source>
        <dbReference type="SAM" id="Phobius"/>
    </source>
</evidence>
<dbReference type="PANTHER" id="PTHR34475">
    <property type="match status" value="1"/>
</dbReference>
<evidence type="ECO:0000313" key="4">
    <source>
        <dbReference type="EMBL" id="NMF55667.1"/>
    </source>
</evidence>
<feature type="region of interest" description="Disordered" evidence="1">
    <location>
        <begin position="425"/>
        <end position="469"/>
    </location>
</feature>
<sequence length="469" mass="50153">MSSRFGGMLRERRRSLGLSIQQVANTIKIRPQIIEFFENGDFTSMPPRGYAQGMISSYARYLGLNPRDVVNAYFDELYIFENSDEGRAGSYHEPPALVSTRSNPVSTRFMVVDGSPAPSSSSSRFGQRPPQAGYVSDTTTGHQSLRVGGNSRRRRALPPSNAAGYGDRDEYSSDPSVTARIPVNSRSGYRTSHSSRSRGQRSDSRRPTGHNRDPRSLNQRGQGRGAASNGRRGYSSTASSSRSGYGRGQRRGYERRPSSPLEALMSNPRMLMAVLGVAALLIIVLLVSLIRGCTSRSDQPVSSLPAASVDAGSASSASSTKKKVDAADSDSKGSDTDSSGDDASSDATDDDKTGSASSVVEQKVVKISLAKGKTSWIEVKVDGVSQYADTPVGPYEAEYTPTKSIEITVDNPSDVQVTENGDKVRWDSKTSGVGRVTITVPQTTSPSAVTDETTSSDSDDSSSDSDTSN</sequence>
<dbReference type="CDD" id="cd00093">
    <property type="entry name" value="HTH_XRE"/>
    <property type="match status" value="1"/>
</dbReference>
<dbReference type="PANTHER" id="PTHR34475:SF1">
    <property type="entry name" value="CYTOSKELETON PROTEIN RODZ"/>
    <property type="match status" value="1"/>
</dbReference>
<evidence type="ECO:0000259" key="3">
    <source>
        <dbReference type="SMART" id="SM00530"/>
    </source>
</evidence>
<feature type="compositionally biased region" description="Low complexity" evidence="1">
    <location>
        <begin position="306"/>
        <end position="319"/>
    </location>
</feature>
<keyword evidence="5" id="KW-1185">Reference proteome</keyword>
<dbReference type="SMART" id="SM00530">
    <property type="entry name" value="HTH_XRE"/>
    <property type="match status" value="1"/>
</dbReference>
<keyword evidence="2" id="KW-1133">Transmembrane helix</keyword>
<dbReference type="Pfam" id="PF13413">
    <property type="entry name" value="HTH_25"/>
    <property type="match status" value="1"/>
</dbReference>
<organism evidence="4 5">
    <name type="scientific">Collinsella acetigenes</name>
    <dbReference type="NCBI Taxonomy" id="2713419"/>
    <lineage>
        <taxon>Bacteria</taxon>
        <taxon>Bacillati</taxon>
        <taxon>Actinomycetota</taxon>
        <taxon>Coriobacteriia</taxon>
        <taxon>Coriobacteriales</taxon>
        <taxon>Coriobacteriaceae</taxon>
        <taxon>Collinsella</taxon>
    </lineage>
</organism>
<dbReference type="GO" id="GO:0003677">
    <property type="term" value="F:DNA binding"/>
    <property type="evidence" value="ECO:0007669"/>
    <property type="project" value="InterPro"/>
</dbReference>
<feature type="domain" description="HTH cro/C1-type" evidence="3">
    <location>
        <begin position="8"/>
        <end position="69"/>
    </location>
</feature>
<feature type="compositionally biased region" description="Basic and acidic residues" evidence="1">
    <location>
        <begin position="322"/>
        <end position="335"/>
    </location>
</feature>
<dbReference type="InterPro" id="IPR050400">
    <property type="entry name" value="Bact_Cytoskel_RodZ"/>
</dbReference>
<keyword evidence="2" id="KW-0472">Membrane</keyword>
<dbReference type="Gene3D" id="1.10.260.40">
    <property type="entry name" value="lambda repressor-like DNA-binding domains"/>
    <property type="match status" value="1"/>
</dbReference>
<dbReference type="RefSeq" id="WP_169277293.1">
    <property type="nucleotide sequence ID" value="NZ_JABBCP010000002.1"/>
</dbReference>
<comment type="caution">
    <text evidence="4">The sequence shown here is derived from an EMBL/GenBank/DDBJ whole genome shotgun (WGS) entry which is preliminary data.</text>
</comment>
<feature type="compositionally biased region" description="Low complexity" evidence="1">
    <location>
        <begin position="230"/>
        <end position="244"/>
    </location>
</feature>
<evidence type="ECO:0000256" key="1">
    <source>
        <dbReference type="SAM" id="MobiDB-lite"/>
    </source>
</evidence>
<keyword evidence="2" id="KW-0812">Transmembrane</keyword>
<name>A0A7X9YHN7_9ACTN</name>
<feature type="region of interest" description="Disordered" evidence="1">
    <location>
        <begin position="297"/>
        <end position="358"/>
    </location>
</feature>
<feature type="compositionally biased region" description="Acidic residues" evidence="1">
    <location>
        <begin position="338"/>
        <end position="349"/>
    </location>
</feature>
<dbReference type="SUPFAM" id="SSF47413">
    <property type="entry name" value="lambda repressor-like DNA-binding domains"/>
    <property type="match status" value="1"/>
</dbReference>
<evidence type="ECO:0000313" key="5">
    <source>
        <dbReference type="Proteomes" id="UP000546970"/>
    </source>
</evidence>
<dbReference type="InterPro" id="IPR010982">
    <property type="entry name" value="Lambda_DNA-bd_dom_sf"/>
</dbReference>
<dbReference type="InterPro" id="IPR001387">
    <property type="entry name" value="Cro/C1-type_HTH"/>
</dbReference>
<dbReference type="EMBL" id="JABBCP010000002">
    <property type="protein sequence ID" value="NMF55667.1"/>
    <property type="molecule type" value="Genomic_DNA"/>
</dbReference>